<dbReference type="InterPro" id="IPR011606">
    <property type="entry name" value="Brnchd-chn_aa_trnsp_permease"/>
</dbReference>
<protein>
    <submittedName>
        <fullName evidence="9">AzlC family ABC transporter permease</fullName>
    </submittedName>
</protein>
<evidence type="ECO:0000313" key="10">
    <source>
        <dbReference type="Proteomes" id="UP001078573"/>
    </source>
</evidence>
<evidence type="ECO:0000256" key="3">
    <source>
        <dbReference type="ARBA" id="ARBA00022448"/>
    </source>
</evidence>
<evidence type="ECO:0000256" key="4">
    <source>
        <dbReference type="ARBA" id="ARBA00022475"/>
    </source>
</evidence>
<evidence type="ECO:0000256" key="5">
    <source>
        <dbReference type="ARBA" id="ARBA00022692"/>
    </source>
</evidence>
<name>A0A9Q4E8Z5_BACSC</name>
<gene>
    <name evidence="9" type="ORF">MOC89_20345</name>
</gene>
<evidence type="ECO:0000256" key="2">
    <source>
        <dbReference type="ARBA" id="ARBA00010735"/>
    </source>
</evidence>
<keyword evidence="7 8" id="KW-0472">Membrane</keyword>
<dbReference type="GO" id="GO:0005886">
    <property type="term" value="C:plasma membrane"/>
    <property type="evidence" value="ECO:0007669"/>
    <property type="project" value="UniProtKB-SubCell"/>
</dbReference>
<evidence type="ECO:0000313" key="9">
    <source>
        <dbReference type="EMBL" id="MCY8459183.1"/>
    </source>
</evidence>
<comment type="similarity">
    <text evidence="2">Belongs to the AzlC family.</text>
</comment>
<feature type="transmembrane region" description="Helical" evidence="8">
    <location>
        <begin position="146"/>
        <end position="166"/>
    </location>
</feature>
<comment type="subcellular location">
    <subcellularLocation>
        <location evidence="1">Cell membrane</location>
        <topology evidence="1">Multi-pass membrane protein</topology>
    </subcellularLocation>
</comment>
<keyword evidence="3" id="KW-0813">Transport</keyword>
<keyword evidence="4" id="KW-1003">Cell membrane</keyword>
<reference evidence="9" key="1">
    <citation type="submission" date="2022-02" db="EMBL/GenBank/DDBJ databases">
        <title>Crop Bioprotection Bacillus Genome Sequencing.</title>
        <authorList>
            <person name="Dunlap C."/>
        </authorList>
    </citation>
    <scope>NUCLEOTIDE SEQUENCE</scope>
    <source>
        <strain evidence="9">WR1O2A-53</strain>
    </source>
</reference>
<feature type="transmembrane region" description="Helical" evidence="8">
    <location>
        <begin position="80"/>
        <end position="100"/>
    </location>
</feature>
<comment type="caution">
    <text evidence="9">The sequence shown here is derived from an EMBL/GenBank/DDBJ whole genome shotgun (WGS) entry which is preliminary data.</text>
</comment>
<accession>A0A9Q4E8Z5</accession>
<feature type="transmembrane region" description="Helical" evidence="8">
    <location>
        <begin position="223"/>
        <end position="239"/>
    </location>
</feature>
<feature type="transmembrane region" description="Helical" evidence="8">
    <location>
        <begin position="52"/>
        <end position="74"/>
    </location>
</feature>
<organism evidence="9 10">
    <name type="scientific">Bacillus spizizenii</name>
    <name type="common">Bacillus subtilis subsp. spizizenii</name>
    <dbReference type="NCBI Taxonomy" id="96241"/>
    <lineage>
        <taxon>Bacteria</taxon>
        <taxon>Bacillati</taxon>
        <taxon>Bacillota</taxon>
        <taxon>Bacilli</taxon>
        <taxon>Bacillales</taxon>
        <taxon>Bacillaceae</taxon>
        <taxon>Bacillus</taxon>
    </lineage>
</organism>
<dbReference type="Proteomes" id="UP001078573">
    <property type="component" value="Unassembled WGS sequence"/>
</dbReference>
<dbReference type="PANTHER" id="PTHR34979:SF1">
    <property type="entry name" value="INNER MEMBRANE PROTEIN YGAZ"/>
    <property type="match status" value="1"/>
</dbReference>
<dbReference type="Pfam" id="PF03591">
    <property type="entry name" value="AzlC"/>
    <property type="match status" value="1"/>
</dbReference>
<dbReference type="AlphaFoldDB" id="A0A9Q4E8Z5"/>
<feature type="transmembrane region" description="Helical" evidence="8">
    <location>
        <begin position="172"/>
        <end position="188"/>
    </location>
</feature>
<evidence type="ECO:0000256" key="8">
    <source>
        <dbReference type="SAM" id="Phobius"/>
    </source>
</evidence>
<keyword evidence="6 8" id="KW-1133">Transmembrane helix</keyword>
<feature type="transmembrane region" description="Helical" evidence="8">
    <location>
        <begin position="28"/>
        <end position="45"/>
    </location>
</feature>
<sequence length="241" mass="26079">MISEKEMTHAKTDEPTFLQGFQDCVPTLVGYISVGLALGIVGVASHLSVMEIVFMSGLVFAGGAQFIMCALLAANSPMSAIILTTFIVNLRNFLLSAALAPHFSKYSLAKNVGIGMMVTDESFGVASNKIVKNEPINDRWMFGLNLTAYVCWVLSCAAGAVFGKWITHPESFGLDFAVTAMFLALLVLQLEHVVPAKLKHYVSLIIYMVIAMVVFSFFMPSHLAVIISTFIVATIGVVTDK</sequence>
<dbReference type="EMBL" id="JALAPQ010000035">
    <property type="protein sequence ID" value="MCY8459183.1"/>
    <property type="molecule type" value="Genomic_DNA"/>
</dbReference>
<keyword evidence="5 8" id="KW-0812">Transmembrane</keyword>
<evidence type="ECO:0000256" key="1">
    <source>
        <dbReference type="ARBA" id="ARBA00004651"/>
    </source>
</evidence>
<feature type="transmembrane region" description="Helical" evidence="8">
    <location>
        <begin position="200"/>
        <end position="217"/>
    </location>
</feature>
<dbReference type="GO" id="GO:1903785">
    <property type="term" value="P:L-valine transmembrane transport"/>
    <property type="evidence" value="ECO:0007669"/>
    <property type="project" value="TreeGrafter"/>
</dbReference>
<proteinExistence type="inferred from homology"/>
<dbReference type="PANTHER" id="PTHR34979">
    <property type="entry name" value="INNER MEMBRANE PROTEIN YGAZ"/>
    <property type="match status" value="1"/>
</dbReference>
<evidence type="ECO:0000256" key="6">
    <source>
        <dbReference type="ARBA" id="ARBA00022989"/>
    </source>
</evidence>
<evidence type="ECO:0000256" key="7">
    <source>
        <dbReference type="ARBA" id="ARBA00023136"/>
    </source>
</evidence>